<feature type="compositionally biased region" description="Polar residues" evidence="1">
    <location>
        <begin position="334"/>
        <end position="348"/>
    </location>
</feature>
<dbReference type="PROSITE" id="PS50090">
    <property type="entry name" value="MYB_LIKE"/>
    <property type="match status" value="1"/>
</dbReference>
<dbReference type="CDD" id="cd11660">
    <property type="entry name" value="SANT_TRF"/>
    <property type="match status" value="1"/>
</dbReference>
<dbReference type="PROSITE" id="PS51294">
    <property type="entry name" value="HTH_MYB"/>
    <property type="match status" value="1"/>
</dbReference>
<gene>
    <name evidence="4" type="ORF">FSP39_001707</name>
</gene>
<feature type="compositionally biased region" description="Polar residues" evidence="1">
    <location>
        <begin position="218"/>
        <end position="239"/>
    </location>
</feature>
<sequence length="476" mass="54154">MKMIAASSAQDSATTKINAWILDYAFHIVWKEFLSARTVDSNSNRELIQWVMDQPFETNTHRDLKYSILLLLCRLADGKNFKTRYQDETKVTVLEDALQQYNTFHEVLPKDLVNDSLAVQGSMKTQAVLVCCRAGDFAAADEVFGRVYPAKAKKEDKEIRERLGNLIKSRNKSAKFIQKESYESFVENMSQFFEKIVAKFQPPFFTQLALNELNGTSSPQKISHLSHATQTDNVSSTKRSAAEVMNEVLSPKRIRITNGQSGSPSMRRSPRTRSHSSRGNEQVEKLKEGSANSRSKSYANAEKIHISRLEKYQACKRNGIKELTSEEGEKLKTRISSTLAKTNQNKNSRAIEHSEESEETATESDDDSDIEGERCSVPLSRRLSSRRIFSEKLPKLPEVKIKTSPLTPTKMKVPWGSKETEEFYKAVKSLGVGNWAQIKIQLHTFRTNVQLKDRWRTINKTGEVKSLEQKFGVVRK</sequence>
<evidence type="ECO:0000313" key="5">
    <source>
        <dbReference type="Proteomes" id="UP001186944"/>
    </source>
</evidence>
<dbReference type="InterPro" id="IPR030657">
    <property type="entry name" value="TERF2"/>
</dbReference>
<evidence type="ECO:0008006" key="6">
    <source>
        <dbReference type="Google" id="ProtNLM"/>
    </source>
</evidence>
<feature type="domain" description="HTH myb-type" evidence="3">
    <location>
        <begin position="407"/>
        <end position="463"/>
    </location>
</feature>
<dbReference type="GO" id="GO:0031848">
    <property type="term" value="P:protection from non-homologous end joining at telomere"/>
    <property type="evidence" value="ECO:0007669"/>
    <property type="project" value="InterPro"/>
</dbReference>
<dbReference type="SUPFAM" id="SSF46689">
    <property type="entry name" value="Homeodomain-like"/>
    <property type="match status" value="1"/>
</dbReference>
<dbReference type="GO" id="GO:0042162">
    <property type="term" value="F:telomeric DNA binding"/>
    <property type="evidence" value="ECO:0007669"/>
    <property type="project" value="InterPro"/>
</dbReference>
<comment type="caution">
    <text evidence="4">The sequence shown here is derived from an EMBL/GenBank/DDBJ whole genome shotgun (WGS) entry which is preliminary data.</text>
</comment>
<protein>
    <recommendedName>
        <fullName evidence="6">Telomeric repeat-binding factor</fullName>
    </recommendedName>
</protein>
<accession>A0AA88XYT0</accession>
<evidence type="ECO:0000259" key="2">
    <source>
        <dbReference type="PROSITE" id="PS50090"/>
    </source>
</evidence>
<dbReference type="GO" id="GO:0000781">
    <property type="term" value="C:chromosome, telomeric region"/>
    <property type="evidence" value="ECO:0007669"/>
    <property type="project" value="InterPro"/>
</dbReference>
<organism evidence="4 5">
    <name type="scientific">Pinctada imbricata</name>
    <name type="common">Atlantic pearl-oyster</name>
    <name type="synonym">Pinctada martensii</name>
    <dbReference type="NCBI Taxonomy" id="66713"/>
    <lineage>
        <taxon>Eukaryota</taxon>
        <taxon>Metazoa</taxon>
        <taxon>Spiralia</taxon>
        <taxon>Lophotrochozoa</taxon>
        <taxon>Mollusca</taxon>
        <taxon>Bivalvia</taxon>
        <taxon>Autobranchia</taxon>
        <taxon>Pteriomorphia</taxon>
        <taxon>Pterioida</taxon>
        <taxon>Pterioidea</taxon>
        <taxon>Pteriidae</taxon>
        <taxon>Pinctada</taxon>
    </lineage>
</organism>
<dbReference type="PANTHER" id="PTHR46833:SF1">
    <property type="entry name" value="TELOMERIC REPEAT-BINDING FACTOR 2"/>
    <property type="match status" value="1"/>
</dbReference>
<dbReference type="Gene3D" id="1.10.10.60">
    <property type="entry name" value="Homeodomain-like"/>
    <property type="match status" value="1"/>
</dbReference>
<evidence type="ECO:0000313" key="4">
    <source>
        <dbReference type="EMBL" id="KAK3094433.1"/>
    </source>
</evidence>
<feature type="domain" description="Myb-like" evidence="2">
    <location>
        <begin position="407"/>
        <end position="459"/>
    </location>
</feature>
<name>A0AA88XYT0_PINIB</name>
<dbReference type="GO" id="GO:0005634">
    <property type="term" value="C:nucleus"/>
    <property type="evidence" value="ECO:0007669"/>
    <property type="project" value="InterPro"/>
</dbReference>
<feature type="region of interest" description="Disordered" evidence="1">
    <location>
        <begin position="218"/>
        <end position="299"/>
    </location>
</feature>
<dbReference type="Proteomes" id="UP001186944">
    <property type="component" value="Unassembled WGS sequence"/>
</dbReference>
<dbReference type="PANTHER" id="PTHR46833">
    <property type="entry name" value="TELOMERIC REPEAT-BINDING FACTOR 2 TERF2"/>
    <property type="match status" value="1"/>
</dbReference>
<dbReference type="InterPro" id="IPR001005">
    <property type="entry name" value="SANT/Myb"/>
</dbReference>
<proteinExistence type="predicted"/>
<feature type="compositionally biased region" description="Acidic residues" evidence="1">
    <location>
        <begin position="355"/>
        <end position="370"/>
    </location>
</feature>
<dbReference type="EMBL" id="VSWD01000008">
    <property type="protein sequence ID" value="KAK3094433.1"/>
    <property type="molecule type" value="Genomic_DNA"/>
</dbReference>
<feature type="region of interest" description="Disordered" evidence="1">
    <location>
        <begin position="327"/>
        <end position="376"/>
    </location>
</feature>
<dbReference type="Pfam" id="PF00249">
    <property type="entry name" value="Myb_DNA-binding"/>
    <property type="match status" value="1"/>
</dbReference>
<dbReference type="InterPro" id="IPR009057">
    <property type="entry name" value="Homeodomain-like_sf"/>
</dbReference>
<dbReference type="SMART" id="SM00717">
    <property type="entry name" value="SANT"/>
    <property type="match status" value="1"/>
</dbReference>
<keyword evidence="5" id="KW-1185">Reference proteome</keyword>
<dbReference type="InterPro" id="IPR036507">
    <property type="entry name" value="Telomere_rpt-bd_fac_dimer_sf"/>
</dbReference>
<evidence type="ECO:0000259" key="3">
    <source>
        <dbReference type="PROSITE" id="PS51294"/>
    </source>
</evidence>
<dbReference type="SUPFAM" id="SSF63600">
    <property type="entry name" value="Telomeric repeat binding factor (TRF) dimerisation domain"/>
    <property type="match status" value="1"/>
</dbReference>
<evidence type="ECO:0000256" key="1">
    <source>
        <dbReference type="SAM" id="MobiDB-lite"/>
    </source>
</evidence>
<dbReference type="AlphaFoldDB" id="A0AA88XYT0"/>
<reference evidence="4" key="1">
    <citation type="submission" date="2019-08" db="EMBL/GenBank/DDBJ databases">
        <title>The improved chromosome-level genome for the pearl oyster Pinctada fucata martensii using PacBio sequencing and Hi-C.</title>
        <authorList>
            <person name="Zheng Z."/>
        </authorList>
    </citation>
    <scope>NUCLEOTIDE SEQUENCE</scope>
    <source>
        <strain evidence="4">ZZ-2019</strain>
        <tissue evidence="4">Adductor muscle</tissue>
    </source>
</reference>
<dbReference type="InterPro" id="IPR017930">
    <property type="entry name" value="Myb_dom"/>
</dbReference>
<dbReference type="Gene3D" id="1.25.40.210">
    <property type="entry name" value="Telomere repeat-binding factor, dimerisation domain"/>
    <property type="match status" value="1"/>
</dbReference>